<dbReference type="PRINTS" id="PR01415">
    <property type="entry name" value="ANKYRIN"/>
</dbReference>
<dbReference type="RefSeq" id="XP_028544063.1">
    <property type="nucleotide sequence ID" value="XM_028688262.1"/>
</dbReference>
<feature type="repeat" description="TPR" evidence="2">
    <location>
        <begin position="71"/>
        <end position="104"/>
    </location>
</feature>
<dbReference type="Pfam" id="PF12796">
    <property type="entry name" value="Ank_2"/>
    <property type="match status" value="1"/>
</dbReference>
<dbReference type="InterPro" id="IPR002110">
    <property type="entry name" value="Ankyrin_rpt"/>
</dbReference>
<dbReference type="InterPro" id="IPR046341">
    <property type="entry name" value="SET_dom_sf"/>
</dbReference>
<dbReference type="GeneID" id="39748197"/>
<feature type="repeat" description="ANK" evidence="1">
    <location>
        <begin position="919"/>
        <end position="951"/>
    </location>
</feature>
<dbReference type="Gene3D" id="1.25.40.20">
    <property type="entry name" value="Ankyrin repeat-containing domain"/>
    <property type="match status" value="2"/>
</dbReference>
<proteinExistence type="predicted"/>
<feature type="region of interest" description="Disordered" evidence="3">
    <location>
        <begin position="156"/>
        <end position="233"/>
    </location>
</feature>
<dbReference type="Proteomes" id="UP000195521">
    <property type="component" value="Unassembled WGS sequence"/>
</dbReference>
<evidence type="ECO:0000256" key="3">
    <source>
        <dbReference type="SAM" id="MobiDB-lite"/>
    </source>
</evidence>
<evidence type="ECO:0000313" key="4">
    <source>
        <dbReference type="EMBL" id="GAW81474.1"/>
    </source>
</evidence>
<feature type="region of interest" description="Disordered" evidence="3">
    <location>
        <begin position="1566"/>
        <end position="1642"/>
    </location>
</feature>
<feature type="repeat" description="ANK" evidence="1">
    <location>
        <begin position="1295"/>
        <end position="1327"/>
    </location>
</feature>
<feature type="compositionally biased region" description="Basic and acidic residues" evidence="3">
    <location>
        <begin position="194"/>
        <end position="221"/>
    </location>
</feature>
<keyword evidence="2" id="KW-0802">TPR repeat</keyword>
<feature type="repeat" description="ANK" evidence="1">
    <location>
        <begin position="1328"/>
        <end position="1360"/>
    </location>
</feature>
<organism evidence="4 5">
    <name type="scientific">Plasmodium gonderi</name>
    <dbReference type="NCBI Taxonomy" id="77519"/>
    <lineage>
        <taxon>Eukaryota</taxon>
        <taxon>Sar</taxon>
        <taxon>Alveolata</taxon>
        <taxon>Apicomplexa</taxon>
        <taxon>Aconoidasida</taxon>
        <taxon>Haemosporida</taxon>
        <taxon>Plasmodiidae</taxon>
        <taxon>Plasmodium</taxon>
        <taxon>Plasmodium (Plasmodium)</taxon>
    </lineage>
</organism>
<name>A0A1Y1JN48_PLAGO</name>
<evidence type="ECO:0008006" key="6">
    <source>
        <dbReference type="Google" id="ProtNLM"/>
    </source>
</evidence>
<feature type="compositionally biased region" description="Polar residues" evidence="3">
    <location>
        <begin position="1633"/>
        <end position="1642"/>
    </location>
</feature>
<feature type="compositionally biased region" description="Low complexity" evidence="3">
    <location>
        <begin position="169"/>
        <end position="193"/>
    </location>
</feature>
<dbReference type="InterPro" id="IPR053010">
    <property type="entry name" value="SET_SmydA-8"/>
</dbReference>
<accession>A0A1Y1JN48</accession>
<dbReference type="PROSITE" id="PS50005">
    <property type="entry name" value="TPR"/>
    <property type="match status" value="1"/>
</dbReference>
<evidence type="ECO:0000256" key="1">
    <source>
        <dbReference type="PROSITE-ProRule" id="PRU00023"/>
    </source>
</evidence>
<dbReference type="PROSITE" id="PS50088">
    <property type="entry name" value="ANK_REPEAT"/>
    <property type="match status" value="3"/>
</dbReference>
<protein>
    <recommendedName>
        <fullName evidence="6">SET domain protein</fullName>
    </recommendedName>
</protein>
<dbReference type="EMBL" id="BDQF01000011">
    <property type="protein sequence ID" value="GAW81474.1"/>
    <property type="molecule type" value="Genomic_DNA"/>
</dbReference>
<keyword evidence="1" id="KW-0040">ANK repeat</keyword>
<dbReference type="SUPFAM" id="SSF48403">
    <property type="entry name" value="Ankyrin repeat"/>
    <property type="match status" value="1"/>
</dbReference>
<feature type="compositionally biased region" description="Basic and acidic residues" evidence="3">
    <location>
        <begin position="1566"/>
        <end position="1596"/>
    </location>
</feature>
<dbReference type="PANTHER" id="PTHR46455">
    <property type="entry name" value="SET AND MYND DOMAIN CONTAINING, ARTHROPOD-SPECIFIC, MEMBER 4, ISOFORM A"/>
    <property type="match status" value="1"/>
</dbReference>
<gene>
    <name evidence="4" type="ORF">PGO_102320</name>
</gene>
<reference evidence="5" key="1">
    <citation type="submission" date="2017-04" db="EMBL/GenBank/DDBJ databases">
        <title>Plasmodium gonderi genome.</title>
        <authorList>
            <person name="Arisue N."/>
            <person name="Honma H."/>
            <person name="Kawai S."/>
            <person name="Tougan T."/>
            <person name="Tanabe K."/>
            <person name="Horii T."/>
        </authorList>
    </citation>
    <scope>NUCLEOTIDE SEQUENCE [LARGE SCALE GENOMIC DNA]</scope>
    <source>
        <strain evidence="5">ATCC 30045</strain>
    </source>
</reference>
<comment type="caution">
    <text evidence="4">The sequence shown here is derived from an EMBL/GenBank/DDBJ whole genome shotgun (WGS) entry which is preliminary data.</text>
</comment>
<keyword evidence="5" id="KW-1185">Reference proteome</keyword>
<dbReference type="InterPro" id="IPR036770">
    <property type="entry name" value="Ankyrin_rpt-contain_sf"/>
</dbReference>
<dbReference type="SUPFAM" id="SSF82199">
    <property type="entry name" value="SET domain"/>
    <property type="match status" value="1"/>
</dbReference>
<dbReference type="OrthoDB" id="430364at2759"/>
<dbReference type="PANTHER" id="PTHR46455:SF5">
    <property type="entry name" value="SET AND MYND DOMAIN CONTAINING, ARTHROPOD-SPECIFIC, MEMBER 4, ISOFORM A"/>
    <property type="match status" value="1"/>
</dbReference>
<sequence length="1642" mass="189697">MLYMSLLRDIEKRGLGHRRREKTREKRYASQKGKDELIEIVKELPKLYERNEKEIITSLVTCFIERNPKYIDAYELFSTFYFKIKDYNSALNLLFAALYLDHNNEKLTTLLKLCEECQVSKYARIPIKYKEWIFYPERRETKRCVPFVNSTGHILQDLQGSDSREGNLRGSNSQGSDSQGSDSQGSDSQGSDSRGNDSRGNDVQRRGEDKNRSQRTHDRSTRTRNNGLLNKALPSSGFAWDGFQNDDPDEQMQKDKIHIAKHGKHYIALAKKDLEPGEIIFQTKPFIVTQHIFCNNYVYRTCYHCLKERNISQKCYACPVNPHTCTYIFCSWKCLTENMKIHKAECPILPIISAAAKEANLMHHLVLHIFRVLIKARIDKEYKDKEKNILNEIFNNESFYDVVKENQIALFNSFNTLANRIILEFPSTFYLYLKQKELVEFMLIVWQYSHFIKYYSPSSIIQQTNPEITFGLVYSPQLAKMHHSCVPTCTFYYDENGFLTVRSLCNIPQGGKLCISILTDQYVPLNIRKSFRGIPRIFTCGCIRCTDPTENNLHLRSMKCPKCIIGYIYPIKTDTLIEALKLYKFQHTQMEDASNEHIIQKSELKNIQENRYTSNVVHSRENGDNNIVKRNSHIKSTSQRNGNDRDDEKGVYKKLEGETEKWLCSNCGKLSLHGSKRCTRLEHKIYVQFNQAENNYMKGNIIQSKKQLLNIYNEVRYLLHPNHYILFNVHVLLAGLMRHDPNKELYDSLIFLRKAIIAGENVLPVCSLEKVHLYAHLSHYTFSYSNFCKLYMKGAGVSAESIIEPIFASIFNSVVTTGYNSTLTISLIQHLRTYAIHFNIYTPYKEIEFCIHRKEEFSNFYHHVTQKKNESYRKMKKVMKEDPFYPIYMACQCFDIDYKKNKYLYHTLKLYRNIKYVGNGQNALSIAAAFGNINLVKILLKLNYSLFSKNELHMNALLHMASSFLPDEQTSYHSNYFSILLKEIESQKVHLENFEIDYSNITNGFKTSNTDSILMQNEDRYMNSCHLKNDTERPFSFDNLLFGEEFTYGSASRQLDINQKIILTLFLKHLDNKHLSKRKKYKSKLKFNKRLNFSNVIRRKRDSNRSFLVPSSRFLLPSGNSAIPHRVNLKDENLFDSNQSNMDSSNILWDLNDDKRETAKDFSSYKGLNNIGNMLHCVAGNDSLNSMDDFESLEDHDSEFSKKKKNYIISKSAKRRGSSKGSNTSVCSSFDSAKSDDILNNKLNHYYVEKFLTKSISHKLLGLNNALHYACIRGKRKLSEQLIISGIPVMLLNAEGSTPLHMASLNGHDEIVKTLIKYKSEVNFLTSHGETPLMLAAYGLHVQVIKTLVANGADVILKNNNNVTVLHCLVHGLLRTHTIYYEHASCNDDALYVTNGGLLTKLNPSKMFTQPLTYLDTHQQQHLRAHIPIIEDLPNDFYILPFKLLHRIKKAIVILKYLMMYCPLYIYDVKNSNGYNPFELLKAIWRKLSLRRMHILTASDLKFSAFTHVQKNIIHQGWSLITALIHMFMSILRPDRSVLTSIYTNFLQEGNQISTQIKSGEEVAKSGEEVAKSGEEVAKSGEEVAKSGEEVARGEDEPMESLKVSISNMESKTAKGKQLGTPKKMWLKKTKMLPTSSSPKLK</sequence>
<dbReference type="PROSITE" id="PS50297">
    <property type="entry name" value="ANK_REP_REGION"/>
    <property type="match status" value="2"/>
</dbReference>
<dbReference type="Gene3D" id="2.170.270.10">
    <property type="entry name" value="SET domain"/>
    <property type="match status" value="1"/>
</dbReference>
<evidence type="ECO:0000256" key="2">
    <source>
        <dbReference type="PROSITE-ProRule" id="PRU00339"/>
    </source>
</evidence>
<dbReference type="Gene3D" id="1.10.220.160">
    <property type="match status" value="1"/>
</dbReference>
<dbReference type="Gene3D" id="6.10.140.2220">
    <property type="match status" value="1"/>
</dbReference>
<dbReference type="SMART" id="SM00248">
    <property type="entry name" value="ANK"/>
    <property type="match status" value="4"/>
</dbReference>
<evidence type="ECO:0000313" key="5">
    <source>
        <dbReference type="Proteomes" id="UP000195521"/>
    </source>
</evidence>
<dbReference type="OMA" id="NGYNPFE"/>
<dbReference type="CDD" id="cd20071">
    <property type="entry name" value="SET_SMYD"/>
    <property type="match status" value="1"/>
</dbReference>
<dbReference type="InterPro" id="IPR019734">
    <property type="entry name" value="TPR_rpt"/>
</dbReference>